<dbReference type="STRING" id="344612.A1CDY3"/>
<dbReference type="Gene3D" id="3.40.30.10">
    <property type="entry name" value="Glutaredoxin"/>
    <property type="match status" value="1"/>
</dbReference>
<dbReference type="InterPro" id="IPR036249">
    <property type="entry name" value="Thioredoxin-like_sf"/>
</dbReference>
<evidence type="ECO:0000259" key="4">
    <source>
        <dbReference type="Pfam" id="PF13409"/>
    </source>
</evidence>
<dbReference type="GeneID" id="4705459"/>
<dbReference type="PANTHER" id="PTHR32419">
    <property type="entry name" value="GLUTATHIONYL-HYDROQUINONE REDUCTASE"/>
    <property type="match status" value="1"/>
</dbReference>
<feature type="site" description="Lowers pKa of active site Cys" evidence="3">
    <location>
        <position position="236"/>
    </location>
</feature>
<evidence type="ECO:0000256" key="2">
    <source>
        <dbReference type="PIRSR" id="PIRSR015753-2"/>
    </source>
</evidence>
<feature type="active site" description="Proton donor/acceptor" evidence="1">
    <location>
        <position position="176"/>
    </location>
</feature>
<dbReference type="RefSeq" id="XP_001273486.1">
    <property type="nucleotide sequence ID" value="XM_001273485.1"/>
</dbReference>
<keyword evidence="6" id="KW-1185">Reference proteome</keyword>
<dbReference type="SUPFAM" id="SSF52833">
    <property type="entry name" value="Thioredoxin-like"/>
    <property type="match status" value="1"/>
</dbReference>
<evidence type="ECO:0000256" key="3">
    <source>
        <dbReference type="PIRSR" id="PIRSR015753-3"/>
    </source>
</evidence>
<dbReference type="HOGENOM" id="CLU_037263_0_1_1"/>
<dbReference type="PIRSF" id="PIRSF015753">
    <property type="entry name" value="GST"/>
    <property type="match status" value="1"/>
</dbReference>
<dbReference type="EMBL" id="DS027051">
    <property type="protein sequence ID" value="EAW12060.1"/>
    <property type="molecule type" value="Genomic_DNA"/>
</dbReference>
<gene>
    <name evidence="5" type="ORF">ACLA_008200</name>
</gene>
<dbReference type="InterPro" id="IPR036282">
    <property type="entry name" value="Glutathione-S-Trfase_C_sf"/>
</dbReference>
<accession>A1CDY3</accession>
<dbReference type="OrthoDB" id="2309723at2759"/>
<feature type="active site" description="Nucleophile" evidence="1">
    <location>
        <position position="36"/>
    </location>
</feature>
<dbReference type="GO" id="GO:0004364">
    <property type="term" value="F:glutathione transferase activity"/>
    <property type="evidence" value="ECO:0007669"/>
    <property type="project" value="InterPro"/>
</dbReference>
<dbReference type="OMA" id="LYWNVKG"/>
<keyword evidence="5" id="KW-0808">Transferase</keyword>
<evidence type="ECO:0000313" key="5">
    <source>
        <dbReference type="EMBL" id="EAW12060.1"/>
    </source>
</evidence>
<evidence type="ECO:0000313" key="6">
    <source>
        <dbReference type="Proteomes" id="UP000006701"/>
    </source>
</evidence>
<dbReference type="InterPro" id="IPR004045">
    <property type="entry name" value="Glutathione_S-Trfase_N"/>
</dbReference>
<dbReference type="Proteomes" id="UP000006701">
    <property type="component" value="Unassembled WGS sequence"/>
</dbReference>
<name>A1CDY3_ASPCL</name>
<dbReference type="Pfam" id="PF13410">
    <property type="entry name" value="GST_C_2"/>
    <property type="match status" value="1"/>
</dbReference>
<proteinExistence type="predicted"/>
<dbReference type="KEGG" id="act:ACLA_008200"/>
<reference evidence="5 6" key="1">
    <citation type="journal article" date="2008" name="PLoS Genet.">
        <title>Genomic islands in the pathogenic filamentous fungus Aspergillus fumigatus.</title>
        <authorList>
            <person name="Fedorova N.D."/>
            <person name="Khaldi N."/>
            <person name="Joardar V.S."/>
            <person name="Maiti R."/>
            <person name="Amedeo P."/>
            <person name="Anderson M.J."/>
            <person name="Crabtree J."/>
            <person name="Silva J.C."/>
            <person name="Badger J.H."/>
            <person name="Albarraq A."/>
            <person name="Angiuoli S."/>
            <person name="Bussey H."/>
            <person name="Bowyer P."/>
            <person name="Cotty P.J."/>
            <person name="Dyer P.S."/>
            <person name="Egan A."/>
            <person name="Galens K."/>
            <person name="Fraser-Liggett C.M."/>
            <person name="Haas B.J."/>
            <person name="Inman J.M."/>
            <person name="Kent R."/>
            <person name="Lemieux S."/>
            <person name="Malavazi I."/>
            <person name="Orvis J."/>
            <person name="Roemer T."/>
            <person name="Ronning C.M."/>
            <person name="Sundaram J.P."/>
            <person name="Sutton G."/>
            <person name="Turner G."/>
            <person name="Venter J.C."/>
            <person name="White O.R."/>
            <person name="Whitty B.R."/>
            <person name="Youngman P."/>
            <person name="Wolfe K.H."/>
            <person name="Goldman G.H."/>
            <person name="Wortman J.R."/>
            <person name="Jiang B."/>
            <person name="Denning D.W."/>
            <person name="Nierman W.C."/>
        </authorList>
    </citation>
    <scope>NUCLEOTIDE SEQUENCE [LARGE SCALE GENOMIC DNA]</scope>
    <source>
        <strain evidence="6">ATCC 1007 / CBS 513.65 / DSM 816 / NCTC 3887 / NRRL 1</strain>
    </source>
</reference>
<organism evidence="5 6">
    <name type="scientific">Aspergillus clavatus (strain ATCC 1007 / CBS 513.65 / DSM 816 / NCTC 3887 / NRRL 1 / QM 1276 / 107)</name>
    <dbReference type="NCBI Taxonomy" id="344612"/>
    <lineage>
        <taxon>Eukaryota</taxon>
        <taxon>Fungi</taxon>
        <taxon>Dikarya</taxon>
        <taxon>Ascomycota</taxon>
        <taxon>Pezizomycotina</taxon>
        <taxon>Eurotiomycetes</taxon>
        <taxon>Eurotiomycetidae</taxon>
        <taxon>Eurotiales</taxon>
        <taxon>Aspergillaceae</taxon>
        <taxon>Aspergillus</taxon>
        <taxon>Aspergillus subgen. Fumigati</taxon>
    </lineage>
</organism>
<dbReference type="InterPro" id="IPR016639">
    <property type="entry name" value="GST_Omega/GSH"/>
</dbReference>
<sequence length="320" mass="36195">MIHQVGTSDGWHGIIAHEGPFTPVAGRYHLYIGLFCPFSHRVDLVRHLCGLVDIIPVSIVRPWPKVAGKGLKFPETDEEYPGATVDPLFGTEFVQDLYFKADTNYKGSWSTPVLWDKWTDSVVSNESAEMLRWLPNAFDSILPATQKRADLYPIAVRSAIDETTVWMQPELNGGVYKAGAANPQEAYNQAVAVVFRALNKLEKLLGKNGGPFILGDQLTELDLRAYTTLIRFDPIYVQHCKCNLGMIRHDYPHIHNWLKNLYWNVPGFQETTDFMHIKESYTKNEPDVNPKGITPMGPIPNIERAVTENWDELRVGFIGV</sequence>
<feature type="binding site" evidence="2">
    <location>
        <begin position="126"/>
        <end position="127"/>
    </location>
    <ligand>
        <name>glutathione</name>
        <dbReference type="ChEBI" id="CHEBI:57925"/>
    </ligand>
</feature>
<feature type="site" description="Lowers pKa of active site Cys" evidence="3">
    <location>
        <position position="281"/>
    </location>
</feature>
<dbReference type="SUPFAM" id="SSF47616">
    <property type="entry name" value="GST C-terminal domain-like"/>
    <property type="match status" value="1"/>
</dbReference>
<protein>
    <submittedName>
        <fullName evidence="5">Cell wall organization protein/glutathione transferase (Gto3), putative</fullName>
    </submittedName>
</protein>
<dbReference type="eggNOG" id="KOG2903">
    <property type="taxonomic scope" value="Eukaryota"/>
</dbReference>
<dbReference type="PANTHER" id="PTHR32419:SF23">
    <property type="entry name" value="GLUTATHIONE S-TRANSFERASE (EUROFUNG)"/>
    <property type="match status" value="1"/>
</dbReference>
<dbReference type="InterPro" id="IPR047047">
    <property type="entry name" value="GST_Omega-like_C"/>
</dbReference>
<dbReference type="Pfam" id="PF13409">
    <property type="entry name" value="GST_N_2"/>
    <property type="match status" value="1"/>
</dbReference>
<evidence type="ECO:0000256" key="1">
    <source>
        <dbReference type="PIRSR" id="PIRSR015753-1"/>
    </source>
</evidence>
<dbReference type="AlphaFoldDB" id="A1CDY3"/>
<feature type="domain" description="GST N-terminal" evidence="4">
    <location>
        <begin position="35"/>
        <end position="135"/>
    </location>
</feature>
<dbReference type="Gene3D" id="1.20.1050.10">
    <property type="match status" value="1"/>
</dbReference>
<dbReference type="CDD" id="cd03190">
    <property type="entry name" value="GST_C_Omega_like"/>
    <property type="match status" value="1"/>
</dbReference>
<dbReference type="VEuPathDB" id="FungiDB:ACLA_008200"/>
<dbReference type="GO" id="GO:0005737">
    <property type="term" value="C:cytoplasm"/>
    <property type="evidence" value="ECO:0007669"/>
    <property type="project" value="TreeGrafter"/>
</dbReference>